<keyword evidence="1" id="KW-0812">Transmembrane</keyword>
<reference evidence="2" key="1">
    <citation type="journal article" date="2020" name="Nature">
        <title>Giant virus diversity and host interactions through global metagenomics.</title>
        <authorList>
            <person name="Schulz F."/>
            <person name="Roux S."/>
            <person name="Paez-Espino D."/>
            <person name="Jungbluth S."/>
            <person name="Walsh D.A."/>
            <person name="Denef V.J."/>
            <person name="McMahon K.D."/>
            <person name="Konstantinidis K.T."/>
            <person name="Eloe-Fadrosh E.A."/>
            <person name="Kyrpides N.C."/>
            <person name="Woyke T."/>
        </authorList>
    </citation>
    <scope>NUCLEOTIDE SEQUENCE</scope>
    <source>
        <strain evidence="2">GVMAG-M-3300025727-45</strain>
    </source>
</reference>
<evidence type="ECO:0000313" key="2">
    <source>
        <dbReference type="EMBL" id="QHT99634.1"/>
    </source>
</evidence>
<feature type="transmembrane region" description="Helical" evidence="1">
    <location>
        <begin position="90"/>
        <end position="111"/>
    </location>
</feature>
<evidence type="ECO:0000256" key="1">
    <source>
        <dbReference type="SAM" id="Phobius"/>
    </source>
</evidence>
<name>A0A6C0J1T3_9ZZZZ</name>
<protein>
    <submittedName>
        <fullName evidence="2">Uncharacterized protein</fullName>
    </submittedName>
</protein>
<accession>A0A6C0J1T3</accession>
<sequence length="149" mass="17456">MTENVPSYFKKDFMPPNIVVVKKNIETCETCESYMQYCKIMIVINSVMLFINFFNFFSPLNLLYFVSCVVMICCDLIGSFKVTGHINNSLLIANICTIEMLIFNTFFGLFLKEYSSLIFLQIQILCIIIHSIYIILKSIKDYEIIYRKK</sequence>
<keyword evidence="1" id="KW-1133">Transmembrane helix</keyword>
<organism evidence="2">
    <name type="scientific">viral metagenome</name>
    <dbReference type="NCBI Taxonomy" id="1070528"/>
    <lineage>
        <taxon>unclassified sequences</taxon>
        <taxon>metagenomes</taxon>
        <taxon>organismal metagenomes</taxon>
    </lineage>
</organism>
<feature type="transmembrane region" description="Helical" evidence="1">
    <location>
        <begin position="40"/>
        <end position="57"/>
    </location>
</feature>
<dbReference type="AlphaFoldDB" id="A0A6C0J1T3"/>
<feature type="transmembrane region" description="Helical" evidence="1">
    <location>
        <begin position="63"/>
        <end position="83"/>
    </location>
</feature>
<proteinExistence type="predicted"/>
<feature type="transmembrane region" description="Helical" evidence="1">
    <location>
        <begin position="117"/>
        <end position="139"/>
    </location>
</feature>
<keyword evidence="1" id="KW-0472">Membrane</keyword>
<dbReference type="EMBL" id="MN740311">
    <property type="protein sequence ID" value="QHT99634.1"/>
    <property type="molecule type" value="Genomic_DNA"/>
</dbReference>